<dbReference type="OrthoDB" id="8641877at2"/>
<feature type="domain" description="Amidase" evidence="1">
    <location>
        <begin position="26"/>
        <end position="477"/>
    </location>
</feature>
<accession>A0A4Q9GYB1</accession>
<dbReference type="InterPro" id="IPR052739">
    <property type="entry name" value="FAAH2"/>
</dbReference>
<dbReference type="InterPro" id="IPR036928">
    <property type="entry name" value="AS_sf"/>
</dbReference>
<name>A0A4Q9GYB1_9BURK</name>
<dbReference type="EMBL" id="SIXI01000003">
    <property type="protein sequence ID" value="TBO31215.1"/>
    <property type="molecule type" value="Genomic_DNA"/>
</dbReference>
<dbReference type="Pfam" id="PF01425">
    <property type="entry name" value="Amidase"/>
    <property type="match status" value="1"/>
</dbReference>
<dbReference type="AlphaFoldDB" id="A0A4Q9GYB1"/>
<organism evidence="2 3">
    <name type="scientific">Aquabacterium lacunae</name>
    <dbReference type="NCBI Taxonomy" id="2528630"/>
    <lineage>
        <taxon>Bacteria</taxon>
        <taxon>Pseudomonadati</taxon>
        <taxon>Pseudomonadota</taxon>
        <taxon>Betaproteobacteria</taxon>
        <taxon>Burkholderiales</taxon>
        <taxon>Aquabacterium</taxon>
    </lineage>
</organism>
<gene>
    <name evidence="2" type="ORF">EYS42_08175</name>
</gene>
<sequence>MSATDNLQSARELAKGLAAGRLGSRDLLEQHLLRINERNAAVNAVVALDIERARRRADEADAAIRRGECWGPLHGLPMTIKDTWEVPGMPCTAGAPEYANHHPRQPAPVVQRLQQAGAIIFGKTNVPYKALDIQTDNPVYGLSRNPWAPELTTGGSSGGAAAALACGFTPLEVGSDIGGSIRIPAHFCGVYGHKTTHGMISMRGHIPGAPGHIGEPDLGVAGPMARSADDLALLLHIITVPPPGTQPGWRLDLPPPRYDRLADFRVLMWTDDDDCPIDSRLASAYGDLAAQLSQAGAQVSRGAPANLGLMDLYPNYTLQMGALMKAWLTRGERMAKGMVAPAMGWTPALLRTLARFMSSPQCIDKFVEGMTMSHSRWLNVLEDSLVLRERFTAAFEQYDVILAPPTMTTAFPHDASLFATRKLKVDGRSRHYSDLFMWIAPATVLGLPATSAPVARTSEGLPVNVQIIGAPYEDRMTIQFAGLLSEMRGEVLAPLAGRR</sequence>
<evidence type="ECO:0000259" key="1">
    <source>
        <dbReference type="Pfam" id="PF01425"/>
    </source>
</evidence>
<dbReference type="RefSeq" id="WP_130967649.1">
    <property type="nucleotide sequence ID" value="NZ_SIXI01000003.1"/>
</dbReference>
<proteinExistence type="predicted"/>
<dbReference type="Gene3D" id="3.90.1300.10">
    <property type="entry name" value="Amidase signature (AS) domain"/>
    <property type="match status" value="1"/>
</dbReference>
<dbReference type="PANTHER" id="PTHR43372">
    <property type="entry name" value="FATTY-ACID AMIDE HYDROLASE"/>
    <property type="match status" value="1"/>
</dbReference>
<keyword evidence="3" id="KW-1185">Reference proteome</keyword>
<evidence type="ECO:0000313" key="3">
    <source>
        <dbReference type="Proteomes" id="UP000292120"/>
    </source>
</evidence>
<dbReference type="SUPFAM" id="SSF75304">
    <property type="entry name" value="Amidase signature (AS) enzymes"/>
    <property type="match status" value="1"/>
</dbReference>
<reference evidence="2 3" key="1">
    <citation type="submission" date="2019-02" db="EMBL/GenBank/DDBJ databases">
        <title>Aquabacterium sp. strain KMB7.</title>
        <authorList>
            <person name="Chen W.-M."/>
        </authorList>
    </citation>
    <scope>NUCLEOTIDE SEQUENCE [LARGE SCALE GENOMIC DNA]</scope>
    <source>
        <strain evidence="2 3">KMB7</strain>
    </source>
</reference>
<dbReference type="GO" id="GO:0012505">
    <property type="term" value="C:endomembrane system"/>
    <property type="evidence" value="ECO:0007669"/>
    <property type="project" value="TreeGrafter"/>
</dbReference>
<dbReference type="PANTHER" id="PTHR43372:SF4">
    <property type="entry name" value="FATTY-ACID AMIDE HYDROLASE 2"/>
    <property type="match status" value="1"/>
</dbReference>
<dbReference type="PIRSF" id="PIRSF001221">
    <property type="entry name" value="Amidase_fungi"/>
    <property type="match status" value="1"/>
</dbReference>
<comment type="caution">
    <text evidence="2">The sequence shown here is derived from an EMBL/GenBank/DDBJ whole genome shotgun (WGS) entry which is preliminary data.</text>
</comment>
<dbReference type="InterPro" id="IPR023631">
    <property type="entry name" value="Amidase_dom"/>
</dbReference>
<protein>
    <submittedName>
        <fullName evidence="2">Amidase</fullName>
    </submittedName>
</protein>
<dbReference type="Proteomes" id="UP000292120">
    <property type="component" value="Unassembled WGS sequence"/>
</dbReference>
<evidence type="ECO:0000313" key="2">
    <source>
        <dbReference type="EMBL" id="TBO31215.1"/>
    </source>
</evidence>